<dbReference type="AlphaFoldDB" id="A1TBH5"/>
<evidence type="ECO:0000313" key="1">
    <source>
        <dbReference type="EMBL" id="ABM14525.1"/>
    </source>
</evidence>
<evidence type="ECO:0000313" key="2">
    <source>
        <dbReference type="Proteomes" id="UP000009159"/>
    </source>
</evidence>
<keyword evidence="2" id="KW-1185">Reference proteome</keyword>
<gene>
    <name evidence="1" type="ordered locus">Mvan_3743</name>
</gene>
<dbReference type="RefSeq" id="WP_011780912.1">
    <property type="nucleotide sequence ID" value="NC_008726.1"/>
</dbReference>
<name>A1TBH5_MYCVP</name>
<protein>
    <submittedName>
        <fullName evidence="1">Uncharacterized protein</fullName>
    </submittedName>
</protein>
<dbReference type="STRING" id="350058.Mvan_3743"/>
<proteinExistence type="predicted"/>
<accession>A1TBH5</accession>
<dbReference type="EMBL" id="CP000511">
    <property type="protein sequence ID" value="ABM14525.1"/>
    <property type="molecule type" value="Genomic_DNA"/>
</dbReference>
<dbReference type="KEGG" id="mva:Mvan_3743"/>
<organism evidence="1 2">
    <name type="scientific">Mycolicibacterium vanbaalenii (strain DSM 7251 / JCM 13017 / BCRC 16820 / KCTC 9966 / NRRL B-24157 / PYR-1)</name>
    <name type="common">Mycobacterium vanbaalenii</name>
    <dbReference type="NCBI Taxonomy" id="350058"/>
    <lineage>
        <taxon>Bacteria</taxon>
        <taxon>Bacillati</taxon>
        <taxon>Actinomycetota</taxon>
        <taxon>Actinomycetes</taxon>
        <taxon>Mycobacteriales</taxon>
        <taxon>Mycobacteriaceae</taxon>
        <taxon>Mycolicibacterium</taxon>
    </lineage>
</organism>
<dbReference type="HOGENOM" id="CLU_2233605_0_0_11"/>
<dbReference type="Proteomes" id="UP000009159">
    <property type="component" value="Chromosome"/>
</dbReference>
<sequence length="105" mass="11450">MTSLVQGDKEMAGQTGSLTFKRVDPKPYAEAQYDGGDYSIERGRRGTWLARKWTLWFVDVAGETSPGTFGWRALGTYATLSAAKVAANNHLNSRKAADDSAATKF</sequence>
<reference evidence="1" key="1">
    <citation type="submission" date="2006-12" db="EMBL/GenBank/DDBJ databases">
        <title>Complete sequence of Mycobacterium vanbaalenii PYR-1.</title>
        <authorList>
            <consortium name="US DOE Joint Genome Institute"/>
            <person name="Copeland A."/>
            <person name="Lucas S."/>
            <person name="Lapidus A."/>
            <person name="Barry K."/>
            <person name="Detter J.C."/>
            <person name="Glavina del Rio T."/>
            <person name="Hammon N."/>
            <person name="Israni S."/>
            <person name="Dalin E."/>
            <person name="Tice H."/>
            <person name="Pitluck S."/>
            <person name="Singan V."/>
            <person name="Schmutz J."/>
            <person name="Larimer F."/>
            <person name="Land M."/>
            <person name="Hauser L."/>
            <person name="Kyrpides N."/>
            <person name="Anderson I.J."/>
            <person name="Miller C."/>
            <person name="Richardson P."/>
        </authorList>
    </citation>
    <scope>NUCLEOTIDE SEQUENCE [LARGE SCALE GENOMIC DNA]</scope>
    <source>
        <strain evidence="1">PYR-1</strain>
    </source>
</reference>